<reference evidence="3" key="1">
    <citation type="journal article" date="2017" name="Nat. Ecol. Evol.">
        <title>Genome expansion and lineage-specific genetic innovations in the forest pathogenic fungi Armillaria.</title>
        <authorList>
            <person name="Sipos G."/>
            <person name="Prasanna A.N."/>
            <person name="Walter M.C."/>
            <person name="O'Connor E."/>
            <person name="Balint B."/>
            <person name="Krizsan K."/>
            <person name="Kiss B."/>
            <person name="Hess J."/>
            <person name="Varga T."/>
            <person name="Slot J."/>
            <person name="Riley R."/>
            <person name="Boka B."/>
            <person name="Rigling D."/>
            <person name="Barry K."/>
            <person name="Lee J."/>
            <person name="Mihaltcheva S."/>
            <person name="LaButti K."/>
            <person name="Lipzen A."/>
            <person name="Waldron R."/>
            <person name="Moloney N.M."/>
            <person name="Sperisen C."/>
            <person name="Kredics L."/>
            <person name="Vagvoelgyi C."/>
            <person name="Patrignani A."/>
            <person name="Fitzpatrick D."/>
            <person name="Nagy I."/>
            <person name="Doyle S."/>
            <person name="Anderson J.B."/>
            <person name="Grigoriev I.V."/>
            <person name="Gueldener U."/>
            <person name="Muensterkoetter M."/>
            <person name="Nagy L.G."/>
        </authorList>
    </citation>
    <scope>NUCLEOTIDE SEQUENCE [LARGE SCALE GENOMIC DNA]</scope>
    <source>
        <strain evidence="3">28-4</strain>
    </source>
</reference>
<evidence type="ECO:0000313" key="3">
    <source>
        <dbReference type="Proteomes" id="UP000218334"/>
    </source>
</evidence>
<dbReference type="EMBL" id="KZ293416">
    <property type="protein sequence ID" value="PBK76523.1"/>
    <property type="molecule type" value="Genomic_DNA"/>
</dbReference>
<gene>
    <name evidence="2" type="ORF">ARMSODRAFT_229679</name>
</gene>
<name>A0A2H3CK74_9AGAR</name>
<dbReference type="Proteomes" id="UP000218334">
    <property type="component" value="Unassembled WGS sequence"/>
</dbReference>
<feature type="transmembrane region" description="Helical" evidence="1">
    <location>
        <begin position="25"/>
        <end position="51"/>
    </location>
</feature>
<keyword evidence="1" id="KW-1133">Transmembrane helix</keyword>
<evidence type="ECO:0000256" key="1">
    <source>
        <dbReference type="SAM" id="Phobius"/>
    </source>
</evidence>
<protein>
    <submittedName>
        <fullName evidence="2">Uncharacterized protein</fullName>
    </submittedName>
</protein>
<evidence type="ECO:0000313" key="2">
    <source>
        <dbReference type="EMBL" id="PBK76523.1"/>
    </source>
</evidence>
<dbReference type="AlphaFoldDB" id="A0A2H3CK74"/>
<sequence length="65" mass="7798">MFRVYGSLLVFLVRLMYNSMKHIALHYWLFIMRYGLINTCVVHSILTTVMLPTKHQGTQKYRFIC</sequence>
<keyword evidence="1" id="KW-0472">Membrane</keyword>
<accession>A0A2H3CK74</accession>
<keyword evidence="3" id="KW-1185">Reference proteome</keyword>
<organism evidence="2 3">
    <name type="scientific">Armillaria solidipes</name>
    <dbReference type="NCBI Taxonomy" id="1076256"/>
    <lineage>
        <taxon>Eukaryota</taxon>
        <taxon>Fungi</taxon>
        <taxon>Dikarya</taxon>
        <taxon>Basidiomycota</taxon>
        <taxon>Agaricomycotina</taxon>
        <taxon>Agaricomycetes</taxon>
        <taxon>Agaricomycetidae</taxon>
        <taxon>Agaricales</taxon>
        <taxon>Marasmiineae</taxon>
        <taxon>Physalacriaceae</taxon>
        <taxon>Armillaria</taxon>
    </lineage>
</organism>
<proteinExistence type="predicted"/>
<keyword evidence="1" id="KW-0812">Transmembrane</keyword>